<evidence type="ECO:0000256" key="1">
    <source>
        <dbReference type="ARBA" id="ARBA00022679"/>
    </source>
</evidence>
<evidence type="ECO:0000313" key="7">
    <source>
        <dbReference type="EMBL" id="GEQ00721.1"/>
    </source>
</evidence>
<dbReference type="Proteomes" id="UP000254956">
    <property type="component" value="Unassembled WGS sequence"/>
</dbReference>
<gene>
    <name evidence="8" type="primary">thiN</name>
    <name evidence="8" type="ORF">NCTC12413_01691</name>
    <name evidence="7" type="ORF">SAR03_17580</name>
</gene>
<dbReference type="Gene3D" id="3.40.50.10240">
    <property type="entry name" value="Thiamin pyrophosphokinase, catalytic domain"/>
    <property type="match status" value="1"/>
</dbReference>
<dbReference type="GeneID" id="97288039"/>
<dbReference type="GO" id="GO:0006772">
    <property type="term" value="P:thiamine metabolic process"/>
    <property type="evidence" value="ECO:0007669"/>
    <property type="project" value="UniProtKB-UniRule"/>
</dbReference>
<dbReference type="EMBL" id="UGZE01000001">
    <property type="protein sequence ID" value="SUJ20616.1"/>
    <property type="molecule type" value="Genomic_DNA"/>
</dbReference>
<evidence type="ECO:0000313" key="9">
    <source>
        <dbReference type="Proteomes" id="UP000254956"/>
    </source>
</evidence>
<keyword evidence="2" id="KW-0547">Nucleotide-binding</keyword>
<dbReference type="RefSeq" id="WP_002510947.1">
    <property type="nucleotide sequence ID" value="NZ_BKAV01000019.1"/>
</dbReference>
<dbReference type="PANTHER" id="PTHR41299">
    <property type="entry name" value="THIAMINE PYROPHOSPHOKINASE"/>
    <property type="match status" value="1"/>
</dbReference>
<dbReference type="GO" id="GO:0016301">
    <property type="term" value="F:kinase activity"/>
    <property type="evidence" value="ECO:0007669"/>
    <property type="project" value="UniProtKB-KW"/>
</dbReference>
<dbReference type="PANTHER" id="PTHR41299:SF1">
    <property type="entry name" value="THIAMINE PYROPHOSPHOKINASE"/>
    <property type="match status" value="1"/>
</dbReference>
<dbReference type="InterPro" id="IPR007373">
    <property type="entry name" value="Thiamin_PyroPKinase_B1-bd"/>
</dbReference>
<dbReference type="OrthoDB" id="9804377at2"/>
<evidence type="ECO:0000256" key="4">
    <source>
        <dbReference type="ARBA" id="ARBA00022840"/>
    </source>
</evidence>
<dbReference type="GO" id="GO:0009229">
    <property type="term" value="P:thiamine diphosphate biosynthetic process"/>
    <property type="evidence" value="ECO:0007669"/>
    <property type="project" value="InterPro"/>
</dbReference>
<dbReference type="InterPro" id="IPR036759">
    <property type="entry name" value="TPK_catalytic_sf"/>
</dbReference>
<dbReference type="InterPro" id="IPR006282">
    <property type="entry name" value="Thi_PPkinase"/>
</dbReference>
<dbReference type="AlphaFoldDB" id="A0A380CGZ6"/>
<dbReference type="SUPFAM" id="SSF63862">
    <property type="entry name" value="Thiamin pyrophosphokinase, substrate-binding domain"/>
    <property type="match status" value="1"/>
</dbReference>
<sequence>MKAKILCGNRNLPAQLLETANDDHWIGVDRGALILIQHDITPKLAVGDFDSVTDKERMLLVETLNINPVEAEKDDTDLALAIAEAIDAGYDDIEIYGATGARLDHFMGALQILEKPEYHQGNVNLRIIDAQNEIQYLPQGQHIVSRDESYQYVSFIPVIYPVTITLQHFKYELFNQTLALGSTLTVSNELNEERGKVIIDNGSLLMIKSKDA</sequence>
<dbReference type="EC" id="2.7.6.2" evidence="5"/>
<reference evidence="7 10" key="2">
    <citation type="submission" date="2019-07" db="EMBL/GenBank/DDBJ databases">
        <title>Whole genome shotgun sequence of Staphylococcus arlettae NBRC 109765.</title>
        <authorList>
            <person name="Hosoyama A."/>
            <person name="Uohara A."/>
            <person name="Ohji S."/>
            <person name="Ichikawa N."/>
        </authorList>
    </citation>
    <scope>NUCLEOTIDE SEQUENCE [LARGE SCALE GENOMIC DNA]</scope>
    <source>
        <strain evidence="7 10">NBRC 109765</strain>
    </source>
</reference>
<name>A0A380CGZ6_9STAP</name>
<evidence type="ECO:0000313" key="10">
    <source>
        <dbReference type="Proteomes" id="UP000321598"/>
    </source>
</evidence>
<dbReference type="Proteomes" id="UP000321598">
    <property type="component" value="Unassembled WGS sequence"/>
</dbReference>
<evidence type="ECO:0000259" key="6">
    <source>
        <dbReference type="SMART" id="SM00983"/>
    </source>
</evidence>
<dbReference type="SUPFAM" id="SSF63999">
    <property type="entry name" value="Thiamin pyrophosphokinase, catalytic domain"/>
    <property type="match status" value="1"/>
</dbReference>
<dbReference type="NCBIfam" id="TIGR01378">
    <property type="entry name" value="thi_PPkinase"/>
    <property type="match status" value="1"/>
</dbReference>
<keyword evidence="3 8" id="KW-0418">Kinase</keyword>
<keyword evidence="10" id="KW-1185">Reference proteome</keyword>
<dbReference type="GO" id="GO:0030975">
    <property type="term" value="F:thiamine binding"/>
    <property type="evidence" value="ECO:0007669"/>
    <property type="project" value="InterPro"/>
</dbReference>
<feature type="domain" description="Thiamin pyrophosphokinase thiamin-binding" evidence="6">
    <location>
        <begin position="140"/>
        <end position="205"/>
    </location>
</feature>
<dbReference type="InterPro" id="IPR036371">
    <property type="entry name" value="TPK_B1-bd_sf"/>
</dbReference>
<dbReference type="SMART" id="SM00983">
    <property type="entry name" value="TPK_B1_binding"/>
    <property type="match status" value="1"/>
</dbReference>
<accession>A0A380CGZ6</accession>
<dbReference type="GO" id="GO:0004788">
    <property type="term" value="F:thiamine diphosphokinase activity"/>
    <property type="evidence" value="ECO:0007669"/>
    <property type="project" value="UniProtKB-UniRule"/>
</dbReference>
<dbReference type="EMBL" id="BKAV01000019">
    <property type="protein sequence ID" value="GEQ00721.1"/>
    <property type="molecule type" value="Genomic_DNA"/>
</dbReference>
<evidence type="ECO:0000256" key="3">
    <source>
        <dbReference type="ARBA" id="ARBA00022777"/>
    </source>
</evidence>
<dbReference type="InterPro" id="IPR053149">
    <property type="entry name" value="TPK"/>
</dbReference>
<dbReference type="STRING" id="1212545.SARL_11316"/>
<dbReference type="Pfam" id="PF04265">
    <property type="entry name" value="TPK_B1_binding"/>
    <property type="match status" value="1"/>
</dbReference>
<proteinExistence type="predicted"/>
<dbReference type="GO" id="GO:0005524">
    <property type="term" value="F:ATP binding"/>
    <property type="evidence" value="ECO:0007669"/>
    <property type="project" value="UniProtKB-KW"/>
</dbReference>
<organism evidence="8 9">
    <name type="scientific">Staphylococcus arlettae</name>
    <dbReference type="NCBI Taxonomy" id="29378"/>
    <lineage>
        <taxon>Bacteria</taxon>
        <taxon>Bacillati</taxon>
        <taxon>Bacillota</taxon>
        <taxon>Bacilli</taxon>
        <taxon>Bacillales</taxon>
        <taxon>Staphylococcaceae</taxon>
        <taxon>Staphylococcus</taxon>
    </lineage>
</organism>
<protein>
    <recommendedName>
        <fullName evidence="5">Thiamine diphosphokinase</fullName>
        <ecNumber evidence="5">2.7.6.2</ecNumber>
    </recommendedName>
</protein>
<keyword evidence="1 8" id="KW-0808">Transferase</keyword>
<dbReference type="InterPro" id="IPR007371">
    <property type="entry name" value="TPK_catalytic"/>
</dbReference>
<reference evidence="8 9" key="1">
    <citation type="submission" date="2018-06" db="EMBL/GenBank/DDBJ databases">
        <authorList>
            <consortium name="Pathogen Informatics"/>
            <person name="Doyle S."/>
        </authorList>
    </citation>
    <scope>NUCLEOTIDE SEQUENCE [LARGE SCALE GENOMIC DNA]</scope>
    <source>
        <strain evidence="8 9">NCTC12413</strain>
    </source>
</reference>
<evidence type="ECO:0000256" key="5">
    <source>
        <dbReference type="NCBIfam" id="TIGR01378"/>
    </source>
</evidence>
<dbReference type="Pfam" id="PF04263">
    <property type="entry name" value="TPK_catalytic"/>
    <property type="match status" value="1"/>
</dbReference>
<evidence type="ECO:0000256" key="2">
    <source>
        <dbReference type="ARBA" id="ARBA00022741"/>
    </source>
</evidence>
<keyword evidence="4" id="KW-0067">ATP-binding</keyword>
<dbReference type="CDD" id="cd07995">
    <property type="entry name" value="TPK"/>
    <property type="match status" value="1"/>
</dbReference>
<evidence type="ECO:0000313" key="8">
    <source>
        <dbReference type="EMBL" id="SUJ20616.1"/>
    </source>
</evidence>